<evidence type="ECO:0000313" key="13">
    <source>
        <dbReference type="Proteomes" id="UP000266089"/>
    </source>
</evidence>
<dbReference type="GO" id="GO:2001295">
    <property type="term" value="P:malonyl-CoA biosynthetic process"/>
    <property type="evidence" value="ECO:0007669"/>
    <property type="project" value="UniProtKB-UniRule"/>
</dbReference>
<dbReference type="GO" id="GO:0016743">
    <property type="term" value="F:carboxyl- or carbamoyltransferase activity"/>
    <property type="evidence" value="ECO:0007669"/>
    <property type="project" value="UniProtKB-UniRule"/>
</dbReference>
<evidence type="ECO:0000256" key="2">
    <source>
        <dbReference type="ARBA" id="ARBA00022516"/>
    </source>
</evidence>
<dbReference type="InterPro" id="IPR011763">
    <property type="entry name" value="COA_CT_C"/>
</dbReference>
<sequence length="315" mass="34341">MPLEFEKPIEELEAKIAELEGFATSSGVDLSGELQVLRERLAQLKSETFGNLSRWERVQLARAPGRPTTLDVIGGIMSEFVELYGDRTYGEDPAVVGGLARFEGTSVVVVGHQKGRDTKENIRRNFAMPHPEGYRKAMRMMDLADRFGRPFIAFIDTPGAYPGVSAEERGQAWVIAQSIQRMARLRVPAIAIILGEGGSGGALAIGVGNRVLILENAWYSVISPESCAAILWRDAKEAAKAAEALKLSAPDLLSLGIVDRIIPEPSGGAHRDPATTLSNIKQALQATLAELAGLGPEQLFEDRYRRFRGLGRYQV</sequence>
<evidence type="ECO:0000256" key="7">
    <source>
        <dbReference type="ARBA" id="ARBA00023098"/>
    </source>
</evidence>
<dbReference type="PANTHER" id="PTHR42853">
    <property type="entry name" value="ACETYL-COENZYME A CARBOXYLASE CARBOXYL TRANSFERASE SUBUNIT ALPHA"/>
    <property type="match status" value="1"/>
</dbReference>
<evidence type="ECO:0000256" key="8">
    <source>
        <dbReference type="ARBA" id="ARBA00023160"/>
    </source>
</evidence>
<comment type="subunit">
    <text evidence="10">Acetyl-CoA carboxylase is a heterohexamer composed of biotin carboxyl carrier protein (AccB), biotin carboxylase (AccC) and two subunits each of ACCase subunit alpha (AccA) and ACCase subunit beta (AccD).</text>
</comment>
<keyword evidence="6 10" id="KW-0067">ATP-binding</keyword>
<dbReference type="OrthoDB" id="9808023at2"/>
<dbReference type="Gene3D" id="3.90.226.10">
    <property type="entry name" value="2-enoyl-CoA Hydratase, Chain A, domain 1"/>
    <property type="match status" value="1"/>
</dbReference>
<evidence type="ECO:0000313" key="12">
    <source>
        <dbReference type="EMBL" id="RIH74461.1"/>
    </source>
</evidence>
<organism evidence="12 13">
    <name type="scientific">Meiothermus taiwanensis</name>
    <dbReference type="NCBI Taxonomy" id="172827"/>
    <lineage>
        <taxon>Bacteria</taxon>
        <taxon>Thermotogati</taxon>
        <taxon>Deinococcota</taxon>
        <taxon>Deinococci</taxon>
        <taxon>Thermales</taxon>
        <taxon>Thermaceae</taxon>
        <taxon>Meiothermus</taxon>
    </lineage>
</organism>
<evidence type="ECO:0000256" key="10">
    <source>
        <dbReference type="HAMAP-Rule" id="MF_00823"/>
    </source>
</evidence>
<keyword evidence="4 10" id="KW-0547">Nucleotide-binding</keyword>
<dbReference type="NCBIfam" id="NF041504">
    <property type="entry name" value="AccA_sub"/>
    <property type="match status" value="1"/>
</dbReference>
<evidence type="ECO:0000256" key="4">
    <source>
        <dbReference type="ARBA" id="ARBA00022741"/>
    </source>
</evidence>
<dbReference type="PANTHER" id="PTHR42853:SF3">
    <property type="entry name" value="ACETYL-COENZYME A CARBOXYLASE CARBOXYL TRANSFERASE SUBUNIT ALPHA, CHLOROPLASTIC"/>
    <property type="match status" value="1"/>
</dbReference>
<dbReference type="Pfam" id="PF03255">
    <property type="entry name" value="ACCA"/>
    <property type="match status" value="1"/>
</dbReference>
<keyword evidence="7 10" id="KW-0443">Lipid metabolism</keyword>
<dbReference type="NCBIfam" id="TIGR00513">
    <property type="entry name" value="accA"/>
    <property type="match status" value="1"/>
</dbReference>
<gene>
    <name evidence="10 12" type="primary">accA</name>
    <name evidence="12" type="ORF">Mcate_02710</name>
</gene>
<dbReference type="GO" id="GO:0009317">
    <property type="term" value="C:acetyl-CoA carboxylase complex"/>
    <property type="evidence" value="ECO:0007669"/>
    <property type="project" value="InterPro"/>
</dbReference>
<evidence type="ECO:0000256" key="6">
    <source>
        <dbReference type="ARBA" id="ARBA00022840"/>
    </source>
</evidence>
<dbReference type="GO" id="GO:0005524">
    <property type="term" value="F:ATP binding"/>
    <property type="evidence" value="ECO:0007669"/>
    <property type="project" value="UniProtKB-KW"/>
</dbReference>
<evidence type="ECO:0000259" key="11">
    <source>
        <dbReference type="PROSITE" id="PS50989"/>
    </source>
</evidence>
<evidence type="ECO:0000256" key="9">
    <source>
        <dbReference type="ARBA" id="ARBA00049152"/>
    </source>
</evidence>
<comment type="catalytic activity">
    <reaction evidence="9 10">
        <text>N(6)-carboxybiotinyl-L-lysyl-[protein] + acetyl-CoA = N(6)-biotinyl-L-lysyl-[protein] + malonyl-CoA</text>
        <dbReference type="Rhea" id="RHEA:54728"/>
        <dbReference type="Rhea" id="RHEA-COMP:10505"/>
        <dbReference type="Rhea" id="RHEA-COMP:10506"/>
        <dbReference type="ChEBI" id="CHEBI:57288"/>
        <dbReference type="ChEBI" id="CHEBI:57384"/>
        <dbReference type="ChEBI" id="CHEBI:83144"/>
        <dbReference type="ChEBI" id="CHEBI:83145"/>
        <dbReference type="EC" id="2.1.3.15"/>
    </reaction>
</comment>
<dbReference type="Proteomes" id="UP000266089">
    <property type="component" value="Unassembled WGS sequence"/>
</dbReference>
<dbReference type="PROSITE" id="PS50989">
    <property type="entry name" value="COA_CT_CTER"/>
    <property type="match status" value="1"/>
</dbReference>
<dbReference type="NCBIfam" id="NF004344">
    <property type="entry name" value="PRK05724.1"/>
    <property type="match status" value="1"/>
</dbReference>
<dbReference type="EC" id="2.1.3.15" evidence="10"/>
<keyword evidence="2 10" id="KW-0444">Lipid biosynthesis</keyword>
<keyword evidence="8 10" id="KW-0275">Fatty acid biosynthesis</keyword>
<feature type="domain" description="CoA carboxyltransferase C-terminal" evidence="11">
    <location>
        <begin position="29"/>
        <end position="290"/>
    </location>
</feature>
<proteinExistence type="inferred from homology"/>
<dbReference type="PRINTS" id="PR01069">
    <property type="entry name" value="ACCCTRFRASEA"/>
</dbReference>
<keyword evidence="5 10" id="KW-0276">Fatty acid metabolism</keyword>
<comment type="caution">
    <text evidence="12">The sequence shown here is derived from an EMBL/GenBank/DDBJ whole genome shotgun (WGS) entry which is preliminary data.</text>
</comment>
<dbReference type="AlphaFoldDB" id="A0A399DVW8"/>
<evidence type="ECO:0000256" key="5">
    <source>
        <dbReference type="ARBA" id="ARBA00022832"/>
    </source>
</evidence>
<dbReference type="InterPro" id="IPR029045">
    <property type="entry name" value="ClpP/crotonase-like_dom_sf"/>
</dbReference>
<name>A0A399DVW8_9DEIN</name>
<dbReference type="SUPFAM" id="SSF52096">
    <property type="entry name" value="ClpP/crotonase"/>
    <property type="match status" value="1"/>
</dbReference>
<keyword evidence="10" id="KW-0963">Cytoplasm</keyword>
<reference evidence="12 13" key="1">
    <citation type="submission" date="2018-08" db="EMBL/GenBank/DDBJ databases">
        <title>Meiothermus cateniformans JCM 15151 genome sequencing project.</title>
        <authorList>
            <person name="Da Costa M.S."/>
            <person name="Albuquerque L."/>
            <person name="Raposo P."/>
            <person name="Froufe H.J.C."/>
            <person name="Barroso C.S."/>
            <person name="Egas C."/>
        </authorList>
    </citation>
    <scope>NUCLEOTIDE SEQUENCE [LARGE SCALE GENOMIC DNA]</scope>
    <source>
        <strain evidence="12 13">JCM 15151</strain>
    </source>
</reference>
<comment type="subcellular location">
    <subcellularLocation>
        <location evidence="10">Cytoplasm</location>
    </subcellularLocation>
</comment>
<comment type="similarity">
    <text evidence="10">Belongs to the AccA family.</text>
</comment>
<dbReference type="InterPro" id="IPR001095">
    <property type="entry name" value="Acetyl_CoA_COase_a_su"/>
</dbReference>
<dbReference type="HAMAP" id="MF_00823">
    <property type="entry name" value="AcetylCoA_CT_alpha"/>
    <property type="match status" value="1"/>
</dbReference>
<dbReference type="EMBL" id="QWKX01000113">
    <property type="protein sequence ID" value="RIH74461.1"/>
    <property type="molecule type" value="Genomic_DNA"/>
</dbReference>
<protein>
    <recommendedName>
        <fullName evidence="10">Acetyl-coenzyme A carboxylase carboxyl transferase subunit alpha</fullName>
        <shortName evidence="10">ACCase subunit alpha</shortName>
        <shortName evidence="10">Acetyl-CoA carboxylase carboxyltransferase subunit alpha</shortName>
        <ecNumber evidence="10">2.1.3.15</ecNumber>
    </recommendedName>
</protein>
<evidence type="ECO:0000256" key="1">
    <source>
        <dbReference type="ARBA" id="ARBA00004956"/>
    </source>
</evidence>
<comment type="function">
    <text evidence="10">Component of the acetyl coenzyme A carboxylase (ACC) complex. First, biotin carboxylase catalyzes the carboxylation of biotin on its carrier protein (BCCP) and then the CO(2) group is transferred by the carboxyltransferase to acetyl-CoA to form malonyl-CoA.</text>
</comment>
<dbReference type="GO" id="GO:0003989">
    <property type="term" value="F:acetyl-CoA carboxylase activity"/>
    <property type="evidence" value="ECO:0007669"/>
    <property type="project" value="InterPro"/>
</dbReference>
<comment type="pathway">
    <text evidence="1 10">Lipid metabolism; malonyl-CoA biosynthesis; malonyl-CoA from acetyl-CoA: step 1/1.</text>
</comment>
<dbReference type="RefSeq" id="WP_027888225.1">
    <property type="nucleotide sequence ID" value="NZ_JBHSXZ010000032.1"/>
</dbReference>
<dbReference type="GO" id="GO:0006633">
    <property type="term" value="P:fatty acid biosynthetic process"/>
    <property type="evidence" value="ECO:0007669"/>
    <property type="project" value="UniProtKB-KW"/>
</dbReference>
<accession>A0A399DVW8</accession>
<dbReference type="UniPathway" id="UPA00655">
    <property type="reaction ID" value="UER00711"/>
</dbReference>
<keyword evidence="3 10" id="KW-0808">Transferase</keyword>
<keyword evidence="12" id="KW-0436">Ligase</keyword>
<evidence type="ECO:0000256" key="3">
    <source>
        <dbReference type="ARBA" id="ARBA00022679"/>
    </source>
</evidence>